<dbReference type="AlphaFoldDB" id="A0A5C3F1J2"/>
<accession>A0A5C3F1J2</accession>
<organism evidence="1 2">
    <name type="scientific">Pseudozyma flocculosa</name>
    <dbReference type="NCBI Taxonomy" id="84751"/>
    <lineage>
        <taxon>Eukaryota</taxon>
        <taxon>Fungi</taxon>
        <taxon>Dikarya</taxon>
        <taxon>Basidiomycota</taxon>
        <taxon>Ustilaginomycotina</taxon>
        <taxon>Ustilaginomycetes</taxon>
        <taxon>Ustilaginales</taxon>
        <taxon>Ustilaginaceae</taxon>
        <taxon>Pseudozyma</taxon>
    </lineage>
</organism>
<evidence type="ECO:0000313" key="1">
    <source>
        <dbReference type="EMBL" id="SPO37141.1"/>
    </source>
</evidence>
<proteinExistence type="predicted"/>
<keyword evidence="2" id="KW-1185">Reference proteome</keyword>
<dbReference type="Proteomes" id="UP000323386">
    <property type="component" value="Unassembled WGS sequence"/>
</dbReference>
<dbReference type="EMBL" id="OOIP01000006">
    <property type="protein sequence ID" value="SPO37141.1"/>
    <property type="molecule type" value="Genomic_DNA"/>
</dbReference>
<protein>
    <submittedName>
        <fullName evidence="1">Uncharacterized protein</fullName>
    </submittedName>
</protein>
<name>A0A5C3F1J2_9BASI</name>
<gene>
    <name evidence="1" type="ORF">PSFLO_02613</name>
</gene>
<evidence type="ECO:0000313" key="2">
    <source>
        <dbReference type="Proteomes" id="UP000323386"/>
    </source>
</evidence>
<reference evidence="1 2" key="1">
    <citation type="submission" date="2018-03" db="EMBL/GenBank/DDBJ databases">
        <authorList>
            <person name="Guldener U."/>
        </authorList>
    </citation>
    <scope>NUCLEOTIDE SEQUENCE [LARGE SCALE GENOMIC DNA]</scope>
    <source>
        <strain evidence="1 2">DAOM196992</strain>
    </source>
</reference>
<sequence length="306" mass="32899">MAEVAAARWSDRLVRDQEVGHPSTASPITARALCEPFQFFSGRAPLALRRWRAKGKKLWQTGLARPALAGRGRRLGFGLGPGPVRAASLNRACFSPPPHPHHRPPTFLLTDYASKHLASLSRRPPPYRSAPALAPTPRAQDRLLPIPSARIRAPTAASLIAALWLLPPSDDPPPTRARTSLPRLIEPAPTSGSSAIRAGPAHPLLFRNHHVASSPLSTHTGESRPCVSHVWMLATNQPRPRGASRCTCGLSSSWPASNVTEAPNAGRAASTAEMRSTSPALLLFSFYIIDGPSSLDRMPCHAPGRH</sequence>